<evidence type="ECO:0000256" key="2">
    <source>
        <dbReference type="SAM" id="Phobius"/>
    </source>
</evidence>
<sequence>MRGEWRDGRRFSGLERRAPNGYCDGMTTPPLLSPPARHPALPTLRQSLVALLITLQLSWVLSALSSGPFLSVLLRIGFIGALLLLTYTASGALRWRPLPRLLAVVLVAPVATLAIFVLTEHIPARRELVLGYIMLAILSVVVGTLVTLAALRVERRAKERAARLREERERDTLERELTAARLRLLQAQIEPHFLFNTLANIAALVEAKSDNAGPVLRHLIAYLKAAMPRLNDADATLDTELQLVRAYLELMHMRMPDRLRFSVRVAPELNSLPFPAMALLTLVENAVRHGIDPSLEGGRIEVGGKADASGRVSLWVGDSGQGMSESAQPGTGLANVRTRLQAFYGPGARLDLHEETPHGVHVELTFTPRSAT</sequence>
<evidence type="ECO:0000313" key="4">
    <source>
        <dbReference type="EMBL" id="NHZ33033.1"/>
    </source>
</evidence>
<keyword evidence="2" id="KW-1133">Transmembrane helix</keyword>
<dbReference type="Gene3D" id="3.30.565.10">
    <property type="entry name" value="Histidine kinase-like ATPase, C-terminal domain"/>
    <property type="match status" value="1"/>
</dbReference>
<feature type="transmembrane region" description="Helical" evidence="2">
    <location>
        <begin position="130"/>
        <end position="151"/>
    </location>
</feature>
<feature type="coiled-coil region" evidence="1">
    <location>
        <begin position="154"/>
        <end position="190"/>
    </location>
</feature>
<dbReference type="InterPro" id="IPR010559">
    <property type="entry name" value="Sig_transdc_His_kin_internal"/>
</dbReference>
<keyword evidence="4" id="KW-0418">Kinase</keyword>
<feature type="transmembrane region" description="Helical" evidence="2">
    <location>
        <begin position="72"/>
        <end position="89"/>
    </location>
</feature>
<keyword evidence="2" id="KW-0472">Membrane</keyword>
<dbReference type="PANTHER" id="PTHR34220:SF9">
    <property type="entry name" value="SIGNAL TRANSDUCTION HISTIDINE KINASE INTERNAL REGION DOMAIN-CONTAINING PROTEIN"/>
    <property type="match status" value="1"/>
</dbReference>
<accession>A0ABX0LK31</accession>
<dbReference type="Proteomes" id="UP000785613">
    <property type="component" value="Unassembled WGS sequence"/>
</dbReference>
<feature type="domain" description="Signal transduction histidine kinase internal region" evidence="3">
    <location>
        <begin position="180"/>
        <end position="259"/>
    </location>
</feature>
<dbReference type="InterPro" id="IPR036890">
    <property type="entry name" value="HATPase_C_sf"/>
</dbReference>
<dbReference type="SUPFAM" id="SSF55874">
    <property type="entry name" value="ATPase domain of HSP90 chaperone/DNA topoisomerase II/histidine kinase"/>
    <property type="match status" value="1"/>
</dbReference>
<feature type="transmembrane region" description="Helical" evidence="2">
    <location>
        <begin position="47"/>
        <end position="66"/>
    </location>
</feature>
<evidence type="ECO:0000256" key="1">
    <source>
        <dbReference type="SAM" id="Coils"/>
    </source>
</evidence>
<reference evidence="4 5" key="1">
    <citation type="submission" date="2019-09" db="EMBL/GenBank/DDBJ databases">
        <title>Taxonomy of Antarctic Massilia spp.: description of Massilia rubra sp. nov., Massilia aquatica sp. nov., Massilia mucilaginosa sp. nov., Massilia frigida sp. nov. isolated from streams, lakes and regoliths.</title>
        <authorList>
            <person name="Holochova P."/>
            <person name="Sedlacek I."/>
            <person name="Kralova S."/>
            <person name="Maslanova I."/>
            <person name="Busse H.-J."/>
            <person name="Stankova E."/>
            <person name="Vrbovska V."/>
            <person name="Kovarovic V."/>
            <person name="Bartak M."/>
            <person name="Svec P."/>
            <person name="Pantucek R."/>
        </authorList>
    </citation>
    <scope>NUCLEOTIDE SEQUENCE [LARGE SCALE GENOMIC DNA]</scope>
    <source>
        <strain evidence="4 5">CCM 8692</strain>
    </source>
</reference>
<keyword evidence="2" id="KW-0812">Transmembrane</keyword>
<dbReference type="PANTHER" id="PTHR34220">
    <property type="entry name" value="SENSOR HISTIDINE KINASE YPDA"/>
    <property type="match status" value="1"/>
</dbReference>
<evidence type="ECO:0000259" key="3">
    <source>
        <dbReference type="Pfam" id="PF06580"/>
    </source>
</evidence>
<gene>
    <name evidence="4" type="ORF">F0185_05455</name>
</gene>
<evidence type="ECO:0000313" key="5">
    <source>
        <dbReference type="Proteomes" id="UP000785613"/>
    </source>
</evidence>
<proteinExistence type="predicted"/>
<protein>
    <submittedName>
        <fullName evidence="4">Sensor histidine kinase</fullName>
    </submittedName>
</protein>
<organism evidence="4 5">
    <name type="scientific">Massilia rubra</name>
    <dbReference type="NCBI Taxonomy" id="2607910"/>
    <lineage>
        <taxon>Bacteria</taxon>
        <taxon>Pseudomonadati</taxon>
        <taxon>Pseudomonadota</taxon>
        <taxon>Betaproteobacteria</taxon>
        <taxon>Burkholderiales</taxon>
        <taxon>Oxalobacteraceae</taxon>
        <taxon>Telluria group</taxon>
        <taxon>Massilia</taxon>
    </lineage>
</organism>
<feature type="transmembrane region" description="Helical" evidence="2">
    <location>
        <begin position="101"/>
        <end position="118"/>
    </location>
</feature>
<dbReference type="Pfam" id="PF06580">
    <property type="entry name" value="His_kinase"/>
    <property type="match status" value="1"/>
</dbReference>
<keyword evidence="1" id="KW-0175">Coiled coil</keyword>
<comment type="caution">
    <text evidence="4">The sequence shown here is derived from an EMBL/GenBank/DDBJ whole genome shotgun (WGS) entry which is preliminary data.</text>
</comment>
<name>A0ABX0LK31_9BURK</name>
<keyword evidence="4" id="KW-0808">Transferase</keyword>
<dbReference type="GO" id="GO:0016301">
    <property type="term" value="F:kinase activity"/>
    <property type="evidence" value="ECO:0007669"/>
    <property type="project" value="UniProtKB-KW"/>
</dbReference>
<dbReference type="EMBL" id="VUYU01000003">
    <property type="protein sequence ID" value="NHZ33033.1"/>
    <property type="molecule type" value="Genomic_DNA"/>
</dbReference>
<dbReference type="InterPro" id="IPR050640">
    <property type="entry name" value="Bact_2-comp_sensor_kinase"/>
</dbReference>
<keyword evidence="5" id="KW-1185">Reference proteome</keyword>